<dbReference type="EMBL" id="UYRT01003514">
    <property type="protein sequence ID" value="VDK33746.1"/>
    <property type="molecule type" value="Genomic_DNA"/>
</dbReference>
<organism evidence="6">
    <name type="scientific">Gongylonema pulchrum</name>
    <dbReference type="NCBI Taxonomy" id="637853"/>
    <lineage>
        <taxon>Eukaryota</taxon>
        <taxon>Metazoa</taxon>
        <taxon>Ecdysozoa</taxon>
        <taxon>Nematoda</taxon>
        <taxon>Chromadorea</taxon>
        <taxon>Rhabditida</taxon>
        <taxon>Spirurina</taxon>
        <taxon>Spiruromorpha</taxon>
        <taxon>Spiruroidea</taxon>
        <taxon>Gongylonematidae</taxon>
        <taxon>Gongylonema</taxon>
    </lineage>
</organism>
<dbReference type="AlphaFoldDB" id="A0A183D0Y1"/>
<dbReference type="WBParaSite" id="GPUH_0000237701-mRNA-1">
    <property type="protein sequence ID" value="GPUH_0000237701-mRNA-1"/>
    <property type="gene ID" value="GPUH_0000237701"/>
</dbReference>
<dbReference type="GO" id="GO:0019843">
    <property type="term" value="F:rRNA binding"/>
    <property type="evidence" value="ECO:0007669"/>
    <property type="project" value="TreeGrafter"/>
</dbReference>
<dbReference type="Proteomes" id="UP000271098">
    <property type="component" value="Unassembled WGS sequence"/>
</dbReference>
<dbReference type="InterPro" id="IPR027417">
    <property type="entry name" value="P-loop_NTPase"/>
</dbReference>
<dbReference type="Gene3D" id="3.40.50.300">
    <property type="entry name" value="P-loop containing nucleotide triphosphate hydrolases"/>
    <property type="match status" value="1"/>
</dbReference>
<evidence type="ECO:0000256" key="2">
    <source>
        <dbReference type="ARBA" id="ARBA00032325"/>
    </source>
</evidence>
<dbReference type="InterPro" id="IPR010678">
    <property type="entry name" value="UTP25"/>
</dbReference>
<dbReference type="OrthoDB" id="10264378at2759"/>
<reference evidence="4 5" key="2">
    <citation type="submission" date="2018-11" db="EMBL/GenBank/DDBJ databases">
        <authorList>
            <consortium name="Pathogen Informatics"/>
        </authorList>
    </citation>
    <scope>NUCLEOTIDE SEQUENCE [LARGE SCALE GENOMIC DNA]</scope>
</reference>
<dbReference type="GO" id="GO:0034511">
    <property type="term" value="F:U3 snoRNA binding"/>
    <property type="evidence" value="ECO:0007669"/>
    <property type="project" value="InterPro"/>
</dbReference>
<keyword evidence="5" id="KW-1185">Reference proteome</keyword>
<dbReference type="PANTHER" id="PTHR12933:SF0">
    <property type="entry name" value="U3 SMALL NUCLEOLAR RNA-ASSOCIATED PROTEIN 25 HOMOLOG"/>
    <property type="match status" value="1"/>
</dbReference>
<sequence>MGLFVQRCTAPDCSKAALGRQDIQEFGLNSKLLRNFEVLNGGPMSGAQISLYNVIGKYMDLSVAGMKTDCTGTLTEKEIESARDQGLSRPKVLLLCPMKKDAFEIIENFRMLIFGDSDKPFVSNYRRFKTEFGDNGFRISDKRKVFDDYRQLMSGNVDDCFRIGVAIAKKSLKLYTPFDESDILVASPVGMRMIVGESTDSERETDFLASIEVLVIDKADLLLMQNWEHLLNVVDSLHILPKKQLTVDVSRVRQWSLEQLAKLYRFF</sequence>
<evidence type="ECO:0000259" key="3">
    <source>
        <dbReference type="Pfam" id="PF22916"/>
    </source>
</evidence>
<proteinExistence type="predicted"/>
<name>A0A183D0Y1_9BILA</name>
<evidence type="ECO:0000313" key="6">
    <source>
        <dbReference type="WBParaSite" id="GPUH_0000237701-mRNA-1"/>
    </source>
</evidence>
<dbReference type="InterPro" id="IPR053940">
    <property type="entry name" value="UTP25_NTPase-like"/>
</dbReference>
<dbReference type="PANTHER" id="PTHR12933">
    <property type="entry name" value="ORF PROTEIN-RELATED"/>
    <property type="match status" value="1"/>
</dbReference>
<dbReference type="Pfam" id="PF22916">
    <property type="entry name" value="UTP25_NTPase-like"/>
    <property type="match status" value="1"/>
</dbReference>
<evidence type="ECO:0000313" key="4">
    <source>
        <dbReference type="EMBL" id="VDK33746.1"/>
    </source>
</evidence>
<evidence type="ECO:0000313" key="5">
    <source>
        <dbReference type="Proteomes" id="UP000271098"/>
    </source>
</evidence>
<dbReference type="GO" id="GO:0032040">
    <property type="term" value="C:small-subunit processome"/>
    <property type="evidence" value="ECO:0007669"/>
    <property type="project" value="TreeGrafter"/>
</dbReference>
<reference evidence="6" key="1">
    <citation type="submission" date="2016-06" db="UniProtKB">
        <authorList>
            <consortium name="WormBaseParasite"/>
        </authorList>
    </citation>
    <scope>IDENTIFICATION</scope>
</reference>
<gene>
    <name evidence="4" type="ORF">GPUH_LOCUS2372</name>
</gene>
<evidence type="ECO:0000256" key="1">
    <source>
        <dbReference type="ARBA" id="ARBA00024421"/>
    </source>
</evidence>
<protein>
    <recommendedName>
        <fullName evidence="1">U3 small nucleolar RNA-associated protein 25 homolog</fullName>
    </recommendedName>
    <alternativeName>
        <fullName evidence="2">UTP25 small subunit processor component</fullName>
    </alternativeName>
</protein>
<accession>A0A183D0Y1</accession>
<feature type="domain" description="UTP25 NTP hydrolase-like" evidence="3">
    <location>
        <begin position="77"/>
        <end position="265"/>
    </location>
</feature>
<dbReference type="GO" id="GO:0000462">
    <property type="term" value="P:maturation of SSU-rRNA from tricistronic rRNA transcript (SSU-rRNA, 5.8S rRNA, LSU-rRNA)"/>
    <property type="evidence" value="ECO:0007669"/>
    <property type="project" value="TreeGrafter"/>
</dbReference>